<evidence type="ECO:0000313" key="4">
    <source>
        <dbReference type="Proteomes" id="UP000609172"/>
    </source>
</evidence>
<protein>
    <submittedName>
        <fullName evidence="3">Alpha/beta hydrolase</fullName>
    </submittedName>
</protein>
<dbReference type="Proteomes" id="UP000609172">
    <property type="component" value="Unassembled WGS sequence"/>
</dbReference>
<keyword evidence="1 3" id="KW-0378">Hydrolase</keyword>
<proteinExistence type="predicted"/>
<dbReference type="PANTHER" id="PTHR48081:SF13">
    <property type="entry name" value="ALPHA_BETA HYDROLASE"/>
    <property type="match status" value="1"/>
</dbReference>
<feature type="domain" description="BD-FAE-like" evidence="2">
    <location>
        <begin position="2"/>
        <end position="185"/>
    </location>
</feature>
<evidence type="ECO:0000259" key="2">
    <source>
        <dbReference type="Pfam" id="PF20434"/>
    </source>
</evidence>
<evidence type="ECO:0000313" key="3">
    <source>
        <dbReference type="EMBL" id="MBK0368335.1"/>
    </source>
</evidence>
<dbReference type="RefSeq" id="WP_200104270.1">
    <property type="nucleotide sequence ID" value="NZ_JAEHFV010000001.1"/>
</dbReference>
<dbReference type="InterPro" id="IPR050300">
    <property type="entry name" value="GDXG_lipolytic_enzyme"/>
</dbReference>
<sequence length="231" mass="26215">MERGYAVASINYRYVNDSVHFPIPIIDCKDAVRWLHKNAKVYNIDENKIGLWGASAGAHLALMTAYSNNDDFVGDENLKSTNSDVIYIIDNFGPTKLDQLLRSQLNPIVSASLRLFANETYLKRKEKIEQLTGFTLKKKAKATEILKKLSPVNSINHNSVPTLIMHGDSDEIVPYEQSYILNEALKKYKVKCKFYSYKNAIHGFKNISTQEITTISNDIISFIDQITESND</sequence>
<dbReference type="AlphaFoldDB" id="A0A934PJ51"/>
<evidence type="ECO:0000256" key="1">
    <source>
        <dbReference type="ARBA" id="ARBA00022801"/>
    </source>
</evidence>
<dbReference type="GO" id="GO:0016787">
    <property type="term" value="F:hydrolase activity"/>
    <property type="evidence" value="ECO:0007669"/>
    <property type="project" value="UniProtKB-KW"/>
</dbReference>
<dbReference type="EMBL" id="JAEHFV010000001">
    <property type="protein sequence ID" value="MBK0368335.1"/>
    <property type="molecule type" value="Genomic_DNA"/>
</dbReference>
<dbReference type="InterPro" id="IPR049492">
    <property type="entry name" value="BD-FAE-like_dom"/>
</dbReference>
<reference evidence="3" key="1">
    <citation type="submission" date="2020-12" db="EMBL/GenBank/DDBJ databases">
        <title>Bacterial novel species Flavobacterium sp. SE-1-e isolated from soil.</title>
        <authorList>
            <person name="Jung H.-Y."/>
        </authorList>
    </citation>
    <scope>NUCLEOTIDE SEQUENCE</scope>
    <source>
        <strain evidence="3">SE-1-e</strain>
    </source>
</reference>
<dbReference type="PANTHER" id="PTHR48081">
    <property type="entry name" value="AB HYDROLASE SUPERFAMILY PROTEIN C4A8.06C"/>
    <property type="match status" value="1"/>
</dbReference>
<gene>
    <name evidence="3" type="ORF">I5M07_00695</name>
</gene>
<keyword evidence="4" id="KW-1185">Reference proteome</keyword>
<dbReference type="Gene3D" id="3.40.50.1820">
    <property type="entry name" value="alpha/beta hydrolase"/>
    <property type="match status" value="1"/>
</dbReference>
<dbReference type="SUPFAM" id="SSF53474">
    <property type="entry name" value="alpha/beta-Hydrolases"/>
    <property type="match status" value="1"/>
</dbReference>
<name>A0A934PJ51_9FLAO</name>
<dbReference type="Pfam" id="PF20434">
    <property type="entry name" value="BD-FAE"/>
    <property type="match status" value="1"/>
</dbReference>
<accession>A0A934PJ51</accession>
<comment type="caution">
    <text evidence="3">The sequence shown here is derived from an EMBL/GenBank/DDBJ whole genome shotgun (WGS) entry which is preliminary data.</text>
</comment>
<organism evidence="3 4">
    <name type="scientific">Flavobacterium agrisoli</name>
    <dbReference type="NCBI Taxonomy" id="2793066"/>
    <lineage>
        <taxon>Bacteria</taxon>
        <taxon>Pseudomonadati</taxon>
        <taxon>Bacteroidota</taxon>
        <taxon>Flavobacteriia</taxon>
        <taxon>Flavobacteriales</taxon>
        <taxon>Flavobacteriaceae</taxon>
        <taxon>Flavobacterium</taxon>
    </lineage>
</organism>
<dbReference type="InterPro" id="IPR029058">
    <property type="entry name" value="AB_hydrolase_fold"/>
</dbReference>